<dbReference type="OrthoDB" id="9767431at2"/>
<evidence type="ECO:0000313" key="2">
    <source>
        <dbReference type="EMBL" id="APF17375.1"/>
    </source>
</evidence>
<dbReference type="PANTHER" id="PTHR36536">
    <property type="entry name" value="UPF0111 PROTEIN HI_1603"/>
    <property type="match status" value="1"/>
</dbReference>
<dbReference type="InParanoid" id="H1XTK8"/>
<dbReference type="InterPro" id="IPR002727">
    <property type="entry name" value="DUF47"/>
</dbReference>
<dbReference type="PaxDb" id="880073-Calab_1869"/>
<protein>
    <submittedName>
        <fullName evidence="3">Putative phosphate transport regulator</fullName>
    </submittedName>
</protein>
<dbReference type="PANTHER" id="PTHR36536:SF3">
    <property type="entry name" value="UPF0111 PROTEIN HI_1603"/>
    <property type="match status" value="1"/>
</dbReference>
<dbReference type="Proteomes" id="UP000183868">
    <property type="component" value="Chromosome"/>
</dbReference>
<dbReference type="EMBL" id="CM001402">
    <property type="protein sequence ID" value="EHO41483.1"/>
    <property type="molecule type" value="Genomic_DNA"/>
</dbReference>
<dbReference type="HOGENOM" id="CLU_104916_1_0_0"/>
<evidence type="ECO:0000313" key="4">
    <source>
        <dbReference type="Proteomes" id="UP000004671"/>
    </source>
</evidence>
<evidence type="ECO:0000313" key="3">
    <source>
        <dbReference type="EMBL" id="EHO41483.1"/>
    </source>
</evidence>
<reference evidence="3 4" key="1">
    <citation type="submission" date="2011-09" db="EMBL/GenBank/DDBJ databases">
        <title>The permanent draft genome of Caldithrix abyssi DSM 13497.</title>
        <authorList>
            <consortium name="US DOE Joint Genome Institute (JGI-PGF)"/>
            <person name="Lucas S."/>
            <person name="Han J."/>
            <person name="Lapidus A."/>
            <person name="Bruce D."/>
            <person name="Goodwin L."/>
            <person name="Pitluck S."/>
            <person name="Peters L."/>
            <person name="Kyrpides N."/>
            <person name="Mavromatis K."/>
            <person name="Ivanova N."/>
            <person name="Mikhailova N."/>
            <person name="Chertkov O."/>
            <person name="Detter J.C."/>
            <person name="Tapia R."/>
            <person name="Han C."/>
            <person name="Land M."/>
            <person name="Hauser L."/>
            <person name="Markowitz V."/>
            <person name="Cheng J.-F."/>
            <person name="Hugenholtz P."/>
            <person name="Woyke T."/>
            <person name="Wu D."/>
            <person name="Spring S."/>
            <person name="Brambilla E."/>
            <person name="Klenk H.-P."/>
            <person name="Eisen J.A."/>
        </authorList>
    </citation>
    <scope>NUCLEOTIDE SEQUENCE [LARGE SCALE GENOMIC DNA]</scope>
    <source>
        <strain evidence="3 4">DSM 13497</strain>
    </source>
</reference>
<evidence type="ECO:0000256" key="1">
    <source>
        <dbReference type="ARBA" id="ARBA00008591"/>
    </source>
</evidence>
<dbReference type="InterPro" id="IPR018445">
    <property type="entry name" value="Put_Phosphate_transp_reg"/>
</dbReference>
<dbReference type="eggNOG" id="COG1392">
    <property type="taxonomic scope" value="Bacteria"/>
</dbReference>
<comment type="similarity">
    <text evidence="1">Belongs to the UPF0111 family.</text>
</comment>
<dbReference type="Pfam" id="PF01865">
    <property type="entry name" value="PhoU_div"/>
    <property type="match status" value="1"/>
</dbReference>
<dbReference type="STRING" id="880073.Cabys_624"/>
<gene>
    <name evidence="2" type="ORF">Cabys_624</name>
    <name evidence="3" type="ORF">Calab_1869</name>
</gene>
<dbReference type="KEGG" id="caby:Cabys_624"/>
<dbReference type="AlphaFoldDB" id="H1XTK8"/>
<dbReference type="InterPro" id="IPR038078">
    <property type="entry name" value="PhoU-like_sf"/>
</dbReference>
<organism evidence="3 4">
    <name type="scientific">Caldithrix abyssi DSM 13497</name>
    <dbReference type="NCBI Taxonomy" id="880073"/>
    <lineage>
        <taxon>Bacteria</taxon>
        <taxon>Pseudomonadati</taxon>
        <taxon>Calditrichota</taxon>
        <taxon>Calditrichia</taxon>
        <taxon>Calditrichales</taxon>
        <taxon>Calditrichaceae</taxon>
        <taxon>Caldithrix</taxon>
    </lineage>
</organism>
<name>H1XTK8_CALAY</name>
<keyword evidence="4" id="KW-1185">Reference proteome</keyword>
<sequence length="214" mass="25131">MAILFKKTKLLEGQIEEYLDCVIQGALLFRQGVKYYLQNRMDDFEARLEDLDKLESRGDQLRRQIETSLYEHTLIPESRGDVLGLLESTDAVLNTMNETLMQFSVEIPEIIPELHQMYIELAEISTAAVEAMVLAIRSYFRDLTAVRDHINKVQFYENESDKIARKIKRIVFRKDLRLSHKIHMRYFAYHIENIADEAEDVTDRLAIATIKRYL</sequence>
<proteinExistence type="inferred from homology"/>
<dbReference type="Gene3D" id="1.20.58.220">
    <property type="entry name" value="Phosphate transport system protein phou homolog 2, domain 2"/>
    <property type="match status" value="1"/>
</dbReference>
<reference evidence="2 5" key="2">
    <citation type="submission" date="2016-11" db="EMBL/GenBank/DDBJ databases">
        <title>Genomic analysis of Caldithrix abyssi and proposal of a novel bacterial phylum Caldithrichaeota.</title>
        <authorList>
            <person name="Kublanov I."/>
            <person name="Sigalova O."/>
            <person name="Gavrilov S."/>
            <person name="Lebedinsky A."/>
            <person name="Ivanova N."/>
            <person name="Daum C."/>
            <person name="Reddy T."/>
            <person name="Klenk H.P."/>
            <person name="Goker M."/>
            <person name="Reva O."/>
            <person name="Miroshnichenko M."/>
            <person name="Kyprides N."/>
            <person name="Woyke T."/>
            <person name="Gelfand M."/>
        </authorList>
    </citation>
    <scope>NUCLEOTIDE SEQUENCE [LARGE SCALE GENOMIC DNA]</scope>
    <source>
        <strain evidence="2 5">LF13</strain>
    </source>
</reference>
<accession>H1XTK8</accession>
<evidence type="ECO:0000313" key="5">
    <source>
        <dbReference type="Proteomes" id="UP000183868"/>
    </source>
</evidence>
<dbReference type="Proteomes" id="UP000004671">
    <property type="component" value="Chromosome"/>
</dbReference>
<dbReference type="EMBL" id="CP018099">
    <property type="protein sequence ID" value="APF17375.1"/>
    <property type="molecule type" value="Genomic_DNA"/>
</dbReference>
<dbReference type="RefSeq" id="WP_006928616.1">
    <property type="nucleotide sequence ID" value="NZ_CM001402.1"/>
</dbReference>